<dbReference type="InterPro" id="IPR029062">
    <property type="entry name" value="Class_I_gatase-like"/>
</dbReference>
<dbReference type="InterPro" id="IPR044668">
    <property type="entry name" value="PuuD-like"/>
</dbReference>
<dbReference type="InterPro" id="IPR011697">
    <property type="entry name" value="Peptidase_C26"/>
</dbReference>
<dbReference type="PANTHER" id="PTHR43235">
    <property type="entry name" value="GLUTAMINE AMIDOTRANSFERASE PB2B2.05-RELATED"/>
    <property type="match status" value="1"/>
</dbReference>
<dbReference type="Gene3D" id="3.40.50.880">
    <property type="match status" value="1"/>
</dbReference>
<dbReference type="AlphaFoldDB" id="A0A6J7A0Z0"/>
<reference evidence="1" key="1">
    <citation type="submission" date="2020-05" db="EMBL/GenBank/DDBJ databases">
        <authorList>
            <person name="Chiriac C."/>
            <person name="Salcher M."/>
            <person name="Ghai R."/>
            <person name="Kavagutti S V."/>
        </authorList>
    </citation>
    <scope>NUCLEOTIDE SEQUENCE</scope>
</reference>
<evidence type="ECO:0000313" key="2">
    <source>
        <dbReference type="EMBL" id="CAB5240220.1"/>
    </source>
</evidence>
<dbReference type="GO" id="GO:0005829">
    <property type="term" value="C:cytosol"/>
    <property type="evidence" value="ECO:0007669"/>
    <property type="project" value="TreeGrafter"/>
</dbReference>
<dbReference type="GO" id="GO:0016811">
    <property type="term" value="F:hydrolase activity, acting on carbon-nitrogen (but not peptide) bonds, in linear amides"/>
    <property type="evidence" value="ECO:0007669"/>
    <property type="project" value="InterPro"/>
</dbReference>
<dbReference type="PANTHER" id="PTHR43235:SF1">
    <property type="entry name" value="GLUTAMINE AMIDOTRANSFERASE PB2B2.05-RELATED"/>
    <property type="match status" value="1"/>
</dbReference>
<dbReference type="CDD" id="cd01745">
    <property type="entry name" value="GATase1_2"/>
    <property type="match status" value="1"/>
</dbReference>
<protein>
    <submittedName>
        <fullName evidence="1">Unannotated protein</fullName>
    </submittedName>
</protein>
<name>A0A6J7A0Z0_9ZZZZ</name>
<gene>
    <name evidence="1" type="ORF">UFOPK3181_00548</name>
    <name evidence="2" type="ORF">UFOPK3520_00577</name>
</gene>
<evidence type="ECO:0000313" key="1">
    <source>
        <dbReference type="EMBL" id="CAB4826130.1"/>
    </source>
</evidence>
<dbReference type="EMBL" id="CAFABG010000029">
    <property type="protein sequence ID" value="CAB4826130.1"/>
    <property type="molecule type" value="Genomic_DNA"/>
</dbReference>
<dbReference type="EMBL" id="CAFBSF010000031">
    <property type="protein sequence ID" value="CAB5240220.1"/>
    <property type="molecule type" value="Genomic_DNA"/>
</dbReference>
<organism evidence="1">
    <name type="scientific">freshwater metagenome</name>
    <dbReference type="NCBI Taxonomy" id="449393"/>
    <lineage>
        <taxon>unclassified sequences</taxon>
        <taxon>metagenomes</taxon>
        <taxon>ecological metagenomes</taxon>
    </lineage>
</organism>
<dbReference type="PROSITE" id="PS51273">
    <property type="entry name" value="GATASE_TYPE_1"/>
    <property type="match status" value="1"/>
</dbReference>
<dbReference type="SUPFAM" id="SSF52317">
    <property type="entry name" value="Class I glutamine amidotransferase-like"/>
    <property type="match status" value="1"/>
</dbReference>
<accession>A0A6J7A0Z0</accession>
<dbReference type="Pfam" id="PF07722">
    <property type="entry name" value="Peptidase_C26"/>
    <property type="match status" value="1"/>
</dbReference>
<sequence length="229" mass="25043">MVNLRPRIAIPARLAESTSVTRYAAIVTARKLAELVWDAGGEPLSFLPVQDEKWAGRLQGIHGILLPGGADVDPQFYGQERASQELYGINTTQDESDISLVNYAFESKLPLFTICRGTQIANVALGGTLVQHMEKPHLNSSSTIEFSNFDADLGLSESSLAISCFHHQSIDSLAQGITALAYADEGHIEAIRYPGDAWAFGVQWHPEDNYKEVQGQLEIVKTFIDAARG</sequence>
<proteinExistence type="predicted"/>